<comment type="caution">
    <text evidence="2">The sequence shown here is derived from an EMBL/GenBank/DDBJ whole genome shotgun (WGS) entry which is preliminary data.</text>
</comment>
<evidence type="ECO:0000313" key="2">
    <source>
        <dbReference type="EMBL" id="MDO9710324.1"/>
    </source>
</evidence>
<keyword evidence="2" id="KW-0560">Oxidoreductase</keyword>
<organism evidence="2 3">
    <name type="scientific">Paracraurococcus lichenis</name>
    <dbReference type="NCBI Taxonomy" id="3064888"/>
    <lineage>
        <taxon>Bacteria</taxon>
        <taxon>Pseudomonadati</taxon>
        <taxon>Pseudomonadota</taxon>
        <taxon>Alphaproteobacteria</taxon>
        <taxon>Acetobacterales</taxon>
        <taxon>Roseomonadaceae</taxon>
        <taxon>Paracraurococcus</taxon>
    </lineage>
</organism>
<dbReference type="GO" id="GO:0016491">
    <property type="term" value="F:oxidoreductase activity"/>
    <property type="evidence" value="ECO:0007669"/>
    <property type="project" value="UniProtKB-KW"/>
</dbReference>
<dbReference type="Pfam" id="PF13640">
    <property type="entry name" value="2OG-FeII_Oxy_3"/>
    <property type="match status" value="1"/>
</dbReference>
<gene>
    <name evidence="2" type="ORF">Q7A36_18360</name>
</gene>
<dbReference type="EC" id="1.14.11.-" evidence="2"/>
<keyword evidence="3" id="KW-1185">Reference proteome</keyword>
<accession>A0ABT9E2F1</accession>
<evidence type="ECO:0000313" key="3">
    <source>
        <dbReference type="Proteomes" id="UP001243009"/>
    </source>
</evidence>
<dbReference type="InterPro" id="IPR044862">
    <property type="entry name" value="Pro_4_hyd_alph_FE2OG_OXY"/>
</dbReference>
<sequence>MTATRPAEAGLGSMPKTEDFDATVRRMVPFARLVAEREALRARFLAGKPYSNLVLDGYFQEDILDRVAADFPKETPRDWIGYDTKDEIKRTSRGLVGVPPFAQAFLWQLCSEPFLEILRDITGIEDLVADPLFHGGGLHESFRGGWLNIHADWTQHPHLPLVRRLNLIVYLNRDWDADWGGALELWGSKEGPAGARIEPFFNRAALFPTTEETLHGFPTPMTCPVGRSRKSVSIFYWAPDPEQIERGAPITFLPGTRETRAKAFMRSLVPPIAFQMRDYARGLLRKA</sequence>
<dbReference type="EMBL" id="JAUTWS010000017">
    <property type="protein sequence ID" value="MDO9710324.1"/>
    <property type="molecule type" value="Genomic_DNA"/>
</dbReference>
<feature type="domain" description="Prolyl 4-hydroxylase alpha subunit Fe(2+) 2OG dioxygenase" evidence="1">
    <location>
        <begin position="144"/>
        <end position="237"/>
    </location>
</feature>
<dbReference type="Gene3D" id="2.60.120.620">
    <property type="entry name" value="q2cbj1_9rhob like domain"/>
    <property type="match status" value="1"/>
</dbReference>
<evidence type="ECO:0000259" key="1">
    <source>
        <dbReference type="Pfam" id="PF13640"/>
    </source>
</evidence>
<protein>
    <submittedName>
        <fullName evidence="2">2OG-Fe(II) oxygenase</fullName>
        <ecNumber evidence="2">1.14.11.-</ecNumber>
    </submittedName>
</protein>
<proteinExistence type="predicted"/>
<reference evidence="2 3" key="1">
    <citation type="submission" date="2023-08" db="EMBL/GenBank/DDBJ databases">
        <title>The draft genome sequence of Paracraurococcus sp. LOR1-02.</title>
        <authorList>
            <person name="Kingkaew E."/>
            <person name="Tanasupawat S."/>
        </authorList>
    </citation>
    <scope>NUCLEOTIDE SEQUENCE [LARGE SCALE GENOMIC DNA]</scope>
    <source>
        <strain evidence="2 3">LOR1-02</strain>
    </source>
</reference>
<dbReference type="Proteomes" id="UP001243009">
    <property type="component" value="Unassembled WGS sequence"/>
</dbReference>
<name>A0ABT9E2F1_9PROT</name>
<dbReference type="RefSeq" id="WP_305105188.1">
    <property type="nucleotide sequence ID" value="NZ_JAUTWS010000017.1"/>
</dbReference>